<comment type="subcellular location">
    <subcellularLocation>
        <location evidence="1">Membrane</location>
        <topology evidence="1">Multi-pass membrane protein</topology>
    </subcellularLocation>
</comment>
<feature type="transmembrane region" description="Helical" evidence="5">
    <location>
        <begin position="49"/>
        <end position="69"/>
    </location>
</feature>
<feature type="transmembrane region" description="Helical" evidence="5">
    <location>
        <begin position="321"/>
        <end position="348"/>
    </location>
</feature>
<evidence type="ECO:0000256" key="1">
    <source>
        <dbReference type="ARBA" id="ARBA00004141"/>
    </source>
</evidence>
<evidence type="ECO:0000256" key="2">
    <source>
        <dbReference type="ARBA" id="ARBA00022692"/>
    </source>
</evidence>
<feature type="transmembrane region" description="Helical" evidence="5">
    <location>
        <begin position="175"/>
        <end position="192"/>
    </location>
</feature>
<feature type="transmembrane region" description="Helical" evidence="5">
    <location>
        <begin position="399"/>
        <end position="422"/>
    </location>
</feature>
<evidence type="ECO:0000256" key="4">
    <source>
        <dbReference type="ARBA" id="ARBA00023136"/>
    </source>
</evidence>
<dbReference type="Gene3D" id="1.20.1250.20">
    <property type="entry name" value="MFS general substrate transporter like domains"/>
    <property type="match status" value="1"/>
</dbReference>
<feature type="non-terminal residue" evidence="6">
    <location>
        <position position="475"/>
    </location>
</feature>
<evidence type="ECO:0000313" key="7">
    <source>
        <dbReference type="Proteomes" id="UP000324832"/>
    </source>
</evidence>
<dbReference type="InterPro" id="IPR036259">
    <property type="entry name" value="MFS_trans_sf"/>
</dbReference>
<dbReference type="Pfam" id="PF07690">
    <property type="entry name" value="MFS_1"/>
    <property type="match status" value="1"/>
</dbReference>
<proteinExistence type="predicted"/>
<dbReference type="EMBL" id="FZQP02004367">
    <property type="protein sequence ID" value="VVC99847.1"/>
    <property type="molecule type" value="Genomic_DNA"/>
</dbReference>
<dbReference type="PANTHER" id="PTHR24064">
    <property type="entry name" value="SOLUTE CARRIER FAMILY 22 MEMBER"/>
    <property type="match status" value="1"/>
</dbReference>
<keyword evidence="3 5" id="KW-1133">Transmembrane helix</keyword>
<dbReference type="GO" id="GO:0016020">
    <property type="term" value="C:membrane"/>
    <property type="evidence" value="ECO:0007669"/>
    <property type="project" value="UniProtKB-SubCell"/>
</dbReference>
<feature type="transmembrane region" description="Helical" evidence="5">
    <location>
        <begin position="369"/>
        <end position="393"/>
    </location>
</feature>
<feature type="transmembrane region" description="Helical" evidence="5">
    <location>
        <begin position="258"/>
        <end position="276"/>
    </location>
</feature>
<name>A0A5E4QSG2_9NEOP</name>
<keyword evidence="2 5" id="KW-0812">Transmembrane</keyword>
<dbReference type="GO" id="GO:0022857">
    <property type="term" value="F:transmembrane transporter activity"/>
    <property type="evidence" value="ECO:0007669"/>
    <property type="project" value="InterPro"/>
</dbReference>
<evidence type="ECO:0000313" key="6">
    <source>
        <dbReference type="EMBL" id="VVC99847.1"/>
    </source>
</evidence>
<dbReference type="AlphaFoldDB" id="A0A5E4QSG2"/>
<reference evidence="6 7" key="1">
    <citation type="submission" date="2017-07" db="EMBL/GenBank/DDBJ databases">
        <authorList>
            <person name="Talla V."/>
            <person name="Backstrom N."/>
        </authorList>
    </citation>
    <scope>NUCLEOTIDE SEQUENCE [LARGE SCALE GENOMIC DNA]</scope>
</reference>
<dbReference type="SUPFAM" id="SSF103473">
    <property type="entry name" value="MFS general substrate transporter"/>
    <property type="match status" value="1"/>
</dbReference>
<organism evidence="6 7">
    <name type="scientific">Leptidea sinapis</name>
    <dbReference type="NCBI Taxonomy" id="189913"/>
    <lineage>
        <taxon>Eukaryota</taxon>
        <taxon>Metazoa</taxon>
        <taxon>Ecdysozoa</taxon>
        <taxon>Arthropoda</taxon>
        <taxon>Hexapoda</taxon>
        <taxon>Insecta</taxon>
        <taxon>Pterygota</taxon>
        <taxon>Neoptera</taxon>
        <taxon>Endopterygota</taxon>
        <taxon>Lepidoptera</taxon>
        <taxon>Glossata</taxon>
        <taxon>Ditrysia</taxon>
        <taxon>Papilionoidea</taxon>
        <taxon>Pieridae</taxon>
        <taxon>Dismorphiinae</taxon>
        <taxon>Leptidea</taxon>
    </lineage>
</organism>
<evidence type="ECO:0000256" key="5">
    <source>
        <dbReference type="SAM" id="Phobius"/>
    </source>
</evidence>
<dbReference type="Proteomes" id="UP000324832">
    <property type="component" value="Unassembled WGS sequence"/>
</dbReference>
<evidence type="ECO:0008006" key="8">
    <source>
        <dbReference type="Google" id="ProtNLM"/>
    </source>
</evidence>
<sequence length="475" mass="53846">MVPVSVYDSRVIEYQLSRSFPLNIPKREEFHPEVNYDVLLTAAGGFGKYQWYLFFISGPFYFFFAFVYFSQIFITQVSTNHWCWIPELENLTVTERRNIAIPKDQSSSFGYSRCSSYVADWKDVLNTGQRPNETWSTQECQYGWEFDKTEIPYQTISSELGWVCEKNSYQAIAQSIYFIGSVFGSLLFGWISDKSPRWLLSMNRVDEAIDKVNNIAKINGETIPENMIQLFKTNVGAGTKEDESSCLEIFKRPLMLKMFLSMCLLYSCNVISYDVLLRNIESLGYDFFLSFTLISITELPACILVGFVLDRLGRKFMMVVSLGICIICCITIILLSGGLAAVAFAMIARFTLNISYNISMQWPNEIVPTCVRGSATSIIHICGVFAAVLSPYIAYSENYVTGMPLILIAIISATGILCCFVIPETSGKDLPQTFSEAEELVFKLIAMSVCMILSRDIQRELISEESEFSGEEYND</sequence>
<evidence type="ECO:0000256" key="3">
    <source>
        <dbReference type="ARBA" id="ARBA00022989"/>
    </source>
</evidence>
<feature type="transmembrane region" description="Helical" evidence="5">
    <location>
        <begin position="288"/>
        <end position="309"/>
    </location>
</feature>
<gene>
    <name evidence="6" type="ORF">LSINAPIS_LOCUS10629</name>
</gene>
<keyword evidence="7" id="KW-1185">Reference proteome</keyword>
<dbReference type="InterPro" id="IPR011701">
    <property type="entry name" value="MFS"/>
</dbReference>
<keyword evidence="4 5" id="KW-0472">Membrane</keyword>
<protein>
    <recommendedName>
        <fullName evidence="8">Major facilitator superfamily (MFS) profile domain-containing protein</fullName>
    </recommendedName>
</protein>
<accession>A0A5E4QSG2</accession>